<evidence type="ECO:0000256" key="1">
    <source>
        <dbReference type="ARBA" id="ARBA00010688"/>
    </source>
</evidence>
<dbReference type="AlphaFoldDB" id="A0A0L6CG13"/>
<dbReference type="PATRIC" id="fig|1631356.3.peg.661"/>
<keyword evidence="3" id="KW-0547">Nucleotide-binding</keyword>
<comment type="caution">
    <text evidence="8">The sequence shown here is derived from an EMBL/GenBank/DDBJ whole genome shotgun (WGS) entry which is preliminary data.</text>
</comment>
<evidence type="ECO:0000256" key="5">
    <source>
        <dbReference type="ARBA" id="ARBA00022840"/>
    </source>
</evidence>
<dbReference type="Pfam" id="PF00294">
    <property type="entry name" value="PfkB"/>
    <property type="match status" value="1"/>
</dbReference>
<keyword evidence="2 6" id="KW-0808">Transferase</keyword>
<dbReference type="CDD" id="cd01167">
    <property type="entry name" value="bac_FRK"/>
    <property type="match status" value="1"/>
</dbReference>
<dbReference type="InterPro" id="IPR011611">
    <property type="entry name" value="PfkB_dom"/>
</dbReference>
<evidence type="ECO:0000259" key="7">
    <source>
        <dbReference type="Pfam" id="PF00294"/>
    </source>
</evidence>
<dbReference type="SUPFAM" id="SSF53613">
    <property type="entry name" value="Ribokinase-like"/>
    <property type="match status" value="1"/>
</dbReference>
<dbReference type="InterPro" id="IPR002139">
    <property type="entry name" value="Ribo/fructo_kinase"/>
</dbReference>
<accession>A0A0L6CG13</accession>
<comment type="similarity">
    <text evidence="1 6">Belongs to the carbohydrate kinase PfkB family.</text>
</comment>
<evidence type="ECO:0000313" key="9">
    <source>
        <dbReference type="Proteomes" id="UP000037397"/>
    </source>
</evidence>
<protein>
    <submittedName>
        <fullName evidence="8">Kinase</fullName>
    </submittedName>
</protein>
<evidence type="ECO:0000256" key="6">
    <source>
        <dbReference type="RuleBase" id="RU003704"/>
    </source>
</evidence>
<dbReference type="Gene3D" id="3.40.1190.20">
    <property type="match status" value="1"/>
</dbReference>
<dbReference type="STRING" id="1631356.VV01_03650"/>
<keyword evidence="4 6" id="KW-0418">Kinase</keyword>
<dbReference type="PANTHER" id="PTHR43085">
    <property type="entry name" value="HEXOKINASE FAMILY MEMBER"/>
    <property type="match status" value="1"/>
</dbReference>
<dbReference type="EMBL" id="LAIR01000002">
    <property type="protein sequence ID" value="KNX36448.1"/>
    <property type="molecule type" value="Genomic_DNA"/>
</dbReference>
<dbReference type="InterPro" id="IPR002173">
    <property type="entry name" value="Carboh/pur_kinase_PfkB_CS"/>
</dbReference>
<feature type="domain" description="Carbohydrate kinase PfkB" evidence="7">
    <location>
        <begin position="2"/>
        <end position="299"/>
    </location>
</feature>
<dbReference type="GO" id="GO:0008865">
    <property type="term" value="F:fructokinase activity"/>
    <property type="evidence" value="ECO:0007669"/>
    <property type="project" value="UniProtKB-ARBA"/>
</dbReference>
<dbReference type="PROSITE" id="PS00584">
    <property type="entry name" value="PFKB_KINASES_2"/>
    <property type="match status" value="1"/>
</dbReference>
<dbReference type="RefSeq" id="WP_050668702.1">
    <property type="nucleotide sequence ID" value="NZ_LAIR01000002.1"/>
</dbReference>
<evidence type="ECO:0000313" key="8">
    <source>
        <dbReference type="EMBL" id="KNX36448.1"/>
    </source>
</evidence>
<dbReference type="PANTHER" id="PTHR43085:SF1">
    <property type="entry name" value="PSEUDOURIDINE KINASE-RELATED"/>
    <property type="match status" value="1"/>
</dbReference>
<dbReference type="OrthoDB" id="9795789at2"/>
<dbReference type="GO" id="GO:0006000">
    <property type="term" value="P:fructose metabolic process"/>
    <property type="evidence" value="ECO:0007669"/>
    <property type="project" value="UniProtKB-ARBA"/>
</dbReference>
<dbReference type="PROSITE" id="PS00583">
    <property type="entry name" value="PFKB_KINASES_1"/>
    <property type="match status" value="1"/>
</dbReference>
<keyword evidence="9" id="KW-1185">Reference proteome</keyword>
<evidence type="ECO:0000256" key="3">
    <source>
        <dbReference type="ARBA" id="ARBA00022741"/>
    </source>
</evidence>
<dbReference type="InterPro" id="IPR050306">
    <property type="entry name" value="PfkB_Carbo_kinase"/>
</dbReference>
<dbReference type="PRINTS" id="PR00990">
    <property type="entry name" value="RIBOKINASE"/>
</dbReference>
<proteinExistence type="inferred from homology"/>
<sequence length="304" mass="31075">MSRSLVVGEALVDIVRAADGSVREHPGGSPLNVAIGLARLGHDVELACSIGDDAHGAAVRAHLAADGVRLSPGSTSAARTSTATATLDESGSATYEFDIEWAPPALPGGFAHLHTGSIGAVLQPGATTVREAVEAARATTTISYDPNARPSLMGDPHDVRSDVEQLVGLSDVVKASDEDVRWLYGDDVSLGQVAGLWARLGPRLVVITRGGEGALAHVAPTEDVVDLPGRTVEVVDTVGAGDSFMSGLLSGLLDAGLLGGPDARDRLRTATLAQVRPALERALATSAITVSRAGAQPPTRAELG</sequence>
<evidence type="ECO:0000256" key="4">
    <source>
        <dbReference type="ARBA" id="ARBA00022777"/>
    </source>
</evidence>
<dbReference type="InterPro" id="IPR029056">
    <property type="entry name" value="Ribokinase-like"/>
</dbReference>
<dbReference type="Proteomes" id="UP000037397">
    <property type="component" value="Unassembled WGS sequence"/>
</dbReference>
<dbReference type="GO" id="GO:0005524">
    <property type="term" value="F:ATP binding"/>
    <property type="evidence" value="ECO:0007669"/>
    <property type="project" value="UniProtKB-KW"/>
</dbReference>
<evidence type="ECO:0000256" key="2">
    <source>
        <dbReference type="ARBA" id="ARBA00022679"/>
    </source>
</evidence>
<gene>
    <name evidence="8" type="ORF">VV01_03650</name>
</gene>
<keyword evidence="5" id="KW-0067">ATP-binding</keyword>
<organism evidence="8 9">
    <name type="scientific">Luteipulveratus halotolerans</name>
    <dbReference type="NCBI Taxonomy" id="1631356"/>
    <lineage>
        <taxon>Bacteria</taxon>
        <taxon>Bacillati</taxon>
        <taxon>Actinomycetota</taxon>
        <taxon>Actinomycetes</taxon>
        <taxon>Micrococcales</taxon>
        <taxon>Dermacoccaceae</taxon>
        <taxon>Luteipulveratus</taxon>
    </lineage>
</organism>
<name>A0A0L6CG13_9MICO</name>
<reference evidence="9" key="1">
    <citation type="submission" date="2015-03" db="EMBL/GenBank/DDBJ databases">
        <title>Luteipulveratus halotolerans sp. nov., a novel actinobacterium (Dermacoccaceae) from Sarawak, Malaysia.</title>
        <authorList>
            <person name="Juboi H."/>
            <person name="Basik A."/>
            <person name="Shamsul S.S."/>
            <person name="Arnold P."/>
            <person name="Schmitt E.K."/>
            <person name="Sanglier J.-J."/>
            <person name="Yeo T."/>
        </authorList>
    </citation>
    <scope>NUCLEOTIDE SEQUENCE [LARGE SCALE GENOMIC DNA]</scope>
    <source>
        <strain evidence="9">C296001</strain>
    </source>
</reference>